<reference evidence="2 3" key="1">
    <citation type="submission" date="2015-07" db="EMBL/GenBank/DDBJ databases">
        <title>Genome sequencing project for genomic taxonomy and phylogenomics of Bacillus-like bacteria.</title>
        <authorList>
            <person name="Liu B."/>
            <person name="Wang J."/>
            <person name="Zhu Y."/>
            <person name="Liu G."/>
            <person name="Chen Q."/>
            <person name="Chen Z."/>
            <person name="Che J."/>
            <person name="Ge C."/>
            <person name="Shi H."/>
            <person name="Pan Z."/>
            <person name="Liu X."/>
        </authorList>
    </citation>
    <scope>NUCLEOTIDE SEQUENCE [LARGE SCALE GENOMIC DNA]</scope>
    <source>
        <strain evidence="2 3">DSM 54</strain>
    </source>
</reference>
<gene>
    <name evidence="2" type="ORF">ADM90_02035</name>
</gene>
<feature type="signal peptide" evidence="1">
    <location>
        <begin position="1"/>
        <end position="30"/>
    </location>
</feature>
<keyword evidence="3" id="KW-1185">Reference proteome</keyword>
<evidence type="ECO:0000313" key="3">
    <source>
        <dbReference type="Proteomes" id="UP000037977"/>
    </source>
</evidence>
<dbReference type="SUPFAM" id="SSF51126">
    <property type="entry name" value="Pectin lyase-like"/>
    <property type="match status" value="1"/>
</dbReference>
<proteinExistence type="predicted"/>
<evidence type="ECO:0008006" key="4">
    <source>
        <dbReference type="Google" id="ProtNLM"/>
    </source>
</evidence>
<dbReference type="STRING" id="33935.ADM90_02035"/>
<dbReference type="RefSeq" id="WP_053993399.1">
    <property type="nucleotide sequence ID" value="NZ_LGCI01000002.1"/>
</dbReference>
<dbReference type="AlphaFoldDB" id="A0A0N0CX71"/>
<dbReference type="InterPro" id="IPR011050">
    <property type="entry name" value="Pectin_lyase_fold/virulence"/>
</dbReference>
<keyword evidence="1" id="KW-0732">Signal</keyword>
<organism evidence="2 3">
    <name type="scientific">Lysinibacillus macroides</name>
    <dbReference type="NCBI Taxonomy" id="33935"/>
    <lineage>
        <taxon>Bacteria</taxon>
        <taxon>Bacillati</taxon>
        <taxon>Bacillota</taxon>
        <taxon>Bacilli</taxon>
        <taxon>Bacillales</taxon>
        <taxon>Bacillaceae</taxon>
        <taxon>Lysinibacillus</taxon>
    </lineage>
</organism>
<dbReference type="EMBL" id="LGCI01000002">
    <property type="protein sequence ID" value="KOY84201.1"/>
    <property type="molecule type" value="Genomic_DNA"/>
</dbReference>
<dbReference type="PATRIC" id="fig|33935.3.peg.3263"/>
<dbReference type="PANTHER" id="PTHR34720">
    <property type="entry name" value="MICROCYSTIN DEPENDENT PROTEIN"/>
    <property type="match status" value="1"/>
</dbReference>
<dbReference type="Proteomes" id="UP000037977">
    <property type="component" value="Unassembled WGS sequence"/>
</dbReference>
<accession>A0A0N0CX71</accession>
<evidence type="ECO:0000313" key="2">
    <source>
        <dbReference type="EMBL" id="KOY84201.1"/>
    </source>
</evidence>
<evidence type="ECO:0000256" key="1">
    <source>
        <dbReference type="SAM" id="SignalP"/>
    </source>
</evidence>
<comment type="caution">
    <text evidence="2">The sequence shown here is derived from an EMBL/GenBank/DDBJ whole genome shotgun (WGS) entry which is preliminary data.</text>
</comment>
<name>A0A0N0CX71_9BACI</name>
<sequence length="433" mass="46303">MQRKTKQALALIAIVALFMQTLFGSLPAMATGNLSPLHITMTTNGQPYNEGDTATSPVEVQVTTTSGDSAGIEISQDARTTWQPFDDTQPLVITEEGKHELWFRLADVEERRIIKIGSQLVQPLRMTSAIIYVDQNKNGNGTSWANAFGNLQQALDEASDMAKPVQIWLAAGIYKPTERTTSNDPRTATFRMQNNVAIYGGFNGTESHLEARDWVNNKTILSGDIGIVGDNTDNVYHVLYHPNGLNLNTTAILDGVTITGGNANGSFSHRSGGGMLNENGSSPQLTNVIFDNNTANSYGGGMFNNGSSSPQLTDVTFDSNNANSYGGGMCNWSSSPTLTDVTFDSNNANVYGGGMYNWSSSPTLTDVTFASINANVSVGGMSNWSRSPTLTDVTFASINANVSVGGMSNWSRSPTLTDVTFDSNKANVYGGGM</sequence>
<dbReference type="OrthoDB" id="5410062at2"/>
<dbReference type="PANTHER" id="PTHR34720:SF9">
    <property type="entry name" value="BLR4714 PROTEIN"/>
    <property type="match status" value="1"/>
</dbReference>
<protein>
    <recommendedName>
        <fullName evidence="4">Right handed beta helix domain-containing protein</fullName>
    </recommendedName>
</protein>
<feature type="chain" id="PRO_5005846333" description="Right handed beta helix domain-containing protein" evidence="1">
    <location>
        <begin position="31"/>
        <end position="433"/>
    </location>
</feature>